<dbReference type="Gene3D" id="3.60.10.10">
    <property type="entry name" value="Endonuclease/exonuclease/phosphatase"/>
    <property type="match status" value="1"/>
</dbReference>
<dbReference type="PANTHER" id="PTHR47510:SF3">
    <property type="entry name" value="ENDO_EXONUCLEASE_PHOSPHATASE DOMAIN-CONTAINING PROTEIN"/>
    <property type="match status" value="1"/>
</dbReference>
<dbReference type="SUPFAM" id="SSF56219">
    <property type="entry name" value="DNase I-like"/>
    <property type="match status" value="1"/>
</dbReference>
<name>A0A1B6KKL2_9HEMI</name>
<sequence>MPVENDGDDYDDGDSLFVNLCSVLSSTNQFTNFFNTSRNNVSLNIFHCNIRSYTKNFDELLVFLDSIKRRLDVIVLTECWLKEGGVVGAHIDDFDTHWTDKQRNQNDGVIVFVRKHLLATAKQVTLGDVYGIALEITLWKKHFNILAIYRTINSNAELFIEQLHDYYDRLEKNKMCIYLGDINLDLLKNDALTDLYKNCLGGAGLVQCIDKPTRITENSKSSIDHMFVRYNDMTDVNAAILETNITDHYSTALTITSPATTATDNDTPPAPHTFTDHALLTDTLAKSDWEAVLNCYDANICANTMCDYIQNSISTAKKIAHHDCTRWRKLKPWITSDLIRAIRVRDKLSKASKKQPFNPTIREKYREHRQNLSRLLSQTKRNYYRTKIDQSGKNPKVLWGIIKELSGRVDKKLGFPILKHVPNISSVNNDTYKNVANDFNTFFASIGQKLADGA</sequence>
<dbReference type="Pfam" id="PF03372">
    <property type="entry name" value="Exo_endo_phos"/>
    <property type="match status" value="1"/>
</dbReference>
<proteinExistence type="predicted"/>
<dbReference type="PANTHER" id="PTHR47510">
    <property type="entry name" value="REVERSE TRANSCRIPTASE DOMAIN-CONTAINING PROTEIN"/>
    <property type="match status" value="1"/>
</dbReference>
<organism evidence="2">
    <name type="scientific">Graphocephala atropunctata</name>
    <dbReference type="NCBI Taxonomy" id="36148"/>
    <lineage>
        <taxon>Eukaryota</taxon>
        <taxon>Metazoa</taxon>
        <taxon>Ecdysozoa</taxon>
        <taxon>Arthropoda</taxon>
        <taxon>Hexapoda</taxon>
        <taxon>Insecta</taxon>
        <taxon>Pterygota</taxon>
        <taxon>Neoptera</taxon>
        <taxon>Paraneoptera</taxon>
        <taxon>Hemiptera</taxon>
        <taxon>Auchenorrhyncha</taxon>
        <taxon>Membracoidea</taxon>
        <taxon>Cicadellidae</taxon>
        <taxon>Cicadellinae</taxon>
        <taxon>Cicadellini</taxon>
        <taxon>Graphocephala</taxon>
    </lineage>
</organism>
<dbReference type="InterPro" id="IPR005135">
    <property type="entry name" value="Endo/exonuclease/phosphatase"/>
</dbReference>
<reference evidence="2" key="1">
    <citation type="submission" date="2015-11" db="EMBL/GenBank/DDBJ databases">
        <title>De novo transcriptome assembly of four potential Pierce s Disease insect vectors from Arizona vineyards.</title>
        <authorList>
            <person name="Tassone E.E."/>
        </authorList>
    </citation>
    <scope>NUCLEOTIDE SEQUENCE</scope>
</reference>
<accession>A0A1B6KKL2</accession>
<protein>
    <recommendedName>
        <fullName evidence="1">Endonuclease/exonuclease/phosphatase domain-containing protein</fullName>
    </recommendedName>
</protein>
<evidence type="ECO:0000259" key="1">
    <source>
        <dbReference type="Pfam" id="PF03372"/>
    </source>
</evidence>
<gene>
    <name evidence="2" type="ORF">g.45571</name>
</gene>
<evidence type="ECO:0000313" key="2">
    <source>
        <dbReference type="EMBL" id="JAT11983.1"/>
    </source>
</evidence>
<dbReference type="EMBL" id="GEBQ01027994">
    <property type="protein sequence ID" value="JAT11983.1"/>
    <property type="molecule type" value="Transcribed_RNA"/>
</dbReference>
<dbReference type="AlphaFoldDB" id="A0A1B6KKL2"/>
<feature type="domain" description="Endonuclease/exonuclease/phosphatase" evidence="1">
    <location>
        <begin position="64"/>
        <end position="248"/>
    </location>
</feature>
<dbReference type="InterPro" id="IPR036691">
    <property type="entry name" value="Endo/exonu/phosph_ase_sf"/>
</dbReference>